<name>A0ABZ2U481_9ACTN</name>
<evidence type="ECO:0000256" key="3">
    <source>
        <dbReference type="ARBA" id="ARBA00022763"/>
    </source>
</evidence>
<dbReference type="CDD" id="cd00056">
    <property type="entry name" value="ENDO3c"/>
    <property type="match status" value="1"/>
</dbReference>
<evidence type="ECO:0000256" key="1">
    <source>
        <dbReference type="ARBA" id="ARBA00000086"/>
    </source>
</evidence>
<evidence type="ECO:0000313" key="6">
    <source>
        <dbReference type="EMBL" id="WYY07409.1"/>
    </source>
</evidence>
<evidence type="ECO:0000313" key="7">
    <source>
        <dbReference type="Proteomes" id="UP001479933"/>
    </source>
</evidence>
<protein>
    <recommendedName>
        <fullName evidence="2">DNA-3-methyladenine glycosylase II</fullName>
        <ecNumber evidence="2">3.2.2.21</ecNumber>
    </recommendedName>
</protein>
<keyword evidence="7" id="KW-1185">Reference proteome</keyword>
<keyword evidence="3" id="KW-0227">DNA damage</keyword>
<keyword evidence="4" id="KW-0234">DNA repair</keyword>
<dbReference type="InterPro" id="IPR023170">
    <property type="entry name" value="HhH_base_excis_C"/>
</dbReference>
<dbReference type="Pfam" id="PF00730">
    <property type="entry name" value="HhH-GPD"/>
    <property type="match status" value="1"/>
</dbReference>
<accession>A0ABZ2U481</accession>
<dbReference type="Gene3D" id="1.10.340.30">
    <property type="entry name" value="Hypothetical protein, domain 2"/>
    <property type="match status" value="1"/>
</dbReference>
<organism evidence="6 7">
    <name type="scientific">Gordonia hydrophobica</name>
    <dbReference type="NCBI Taxonomy" id="40516"/>
    <lineage>
        <taxon>Bacteria</taxon>
        <taxon>Bacillati</taxon>
        <taxon>Actinomycetota</taxon>
        <taxon>Actinomycetes</taxon>
        <taxon>Mycobacteriales</taxon>
        <taxon>Gordoniaceae</taxon>
        <taxon>Gordonia</taxon>
    </lineage>
</organism>
<dbReference type="PANTHER" id="PTHR43003">
    <property type="entry name" value="DNA-3-METHYLADENINE GLYCOSYLASE"/>
    <property type="match status" value="1"/>
</dbReference>
<dbReference type="SMART" id="SM00478">
    <property type="entry name" value="ENDO3c"/>
    <property type="match status" value="1"/>
</dbReference>
<evidence type="ECO:0000259" key="5">
    <source>
        <dbReference type="SMART" id="SM00478"/>
    </source>
</evidence>
<feature type="domain" description="HhH-GPD" evidence="5">
    <location>
        <begin position="24"/>
        <end position="170"/>
    </location>
</feature>
<dbReference type="RefSeq" id="WP_204701006.1">
    <property type="nucleotide sequence ID" value="NZ_CP136137.1"/>
</dbReference>
<dbReference type="EMBL" id="CP136137">
    <property type="protein sequence ID" value="WYY07409.1"/>
    <property type="molecule type" value="Genomic_DNA"/>
</dbReference>
<dbReference type="InterPro" id="IPR011257">
    <property type="entry name" value="DNA_glycosylase"/>
</dbReference>
<gene>
    <name evidence="6" type="ORF">RVF87_20875</name>
</gene>
<comment type="catalytic activity">
    <reaction evidence="1">
        <text>Hydrolysis of alkylated DNA, releasing 3-methyladenine, 3-methylguanine, 7-methylguanine and 7-methyladenine.</text>
        <dbReference type="EC" id="3.2.2.21"/>
    </reaction>
</comment>
<dbReference type="EC" id="3.2.2.21" evidence="2"/>
<proteinExistence type="predicted"/>
<dbReference type="Gene3D" id="1.10.1670.10">
    <property type="entry name" value="Helix-hairpin-Helix base-excision DNA repair enzymes (C-terminal)"/>
    <property type="match status" value="1"/>
</dbReference>
<evidence type="ECO:0000256" key="4">
    <source>
        <dbReference type="ARBA" id="ARBA00023204"/>
    </source>
</evidence>
<dbReference type="PANTHER" id="PTHR43003:SF13">
    <property type="entry name" value="DNA-3-METHYLADENINE GLYCOSYLASE 2"/>
    <property type="match status" value="1"/>
</dbReference>
<dbReference type="SUPFAM" id="SSF48150">
    <property type="entry name" value="DNA-glycosylase"/>
    <property type="match status" value="1"/>
</dbReference>
<reference evidence="6 7" key="1">
    <citation type="journal article" date="2023" name="Virus Evol.">
        <title>Computational host range prediction-The good, the bad, and the ugly.</title>
        <authorList>
            <person name="Howell A.A."/>
            <person name="Versoza C.J."/>
            <person name="Pfeifer S.P."/>
        </authorList>
    </citation>
    <scope>NUCLEOTIDE SEQUENCE [LARGE SCALE GENOMIC DNA]</scope>
    <source>
        <strain evidence="6 7">1610/1b</strain>
    </source>
</reference>
<evidence type="ECO:0000256" key="2">
    <source>
        <dbReference type="ARBA" id="ARBA00012000"/>
    </source>
</evidence>
<dbReference type="InterPro" id="IPR003265">
    <property type="entry name" value="HhH-GPD_domain"/>
</dbReference>
<dbReference type="Proteomes" id="UP001479933">
    <property type="component" value="Chromosome"/>
</dbReference>
<dbReference type="InterPro" id="IPR051912">
    <property type="entry name" value="Alkylbase_DNA_Glycosylase/TA"/>
</dbReference>
<sequence length="173" mass="18715">MIQRPGLRITRCADAFEAVVETVLGQQVTLAAARLFDARLVAAYGADGPSGLRRFPTPATLCAVPVDSLQATLRVTGARARTVHEVAGFFLDREPGGPLPERSELAALYGIGPWTLDYFAVRAGDDPDAFPAQDAVLRRMLSAHGIDDDAVERWRPVRSYAAVRLWAMSGAHD</sequence>